<dbReference type="GO" id="GO:0030425">
    <property type="term" value="C:dendrite"/>
    <property type="evidence" value="ECO:0007669"/>
    <property type="project" value="TreeGrafter"/>
</dbReference>
<dbReference type="Gene3D" id="1.10.287.70">
    <property type="match status" value="1"/>
</dbReference>
<dbReference type="OrthoDB" id="421226at2759"/>
<dbReference type="Gene3D" id="2.60.120.10">
    <property type="entry name" value="Jelly Rolls"/>
    <property type="match status" value="1"/>
</dbReference>
<feature type="compositionally biased region" description="Polar residues" evidence="8">
    <location>
        <begin position="682"/>
        <end position="691"/>
    </location>
</feature>
<dbReference type="PANTHER" id="PTHR45689:SF7">
    <property type="entry name" value="POTASSIUM_SODIUM HYPERPOLARIZATION-ACTIVATED CYCLIC NUCLEOTIDE-GATED CHANNEL 3"/>
    <property type="match status" value="1"/>
</dbReference>
<dbReference type="Pfam" id="PF00027">
    <property type="entry name" value="cNMP_binding"/>
    <property type="match status" value="1"/>
</dbReference>
<evidence type="ECO:0000256" key="2">
    <source>
        <dbReference type="ARBA" id="ARBA00022448"/>
    </source>
</evidence>
<evidence type="ECO:0000256" key="3">
    <source>
        <dbReference type="ARBA" id="ARBA00022692"/>
    </source>
</evidence>
<protein>
    <recommendedName>
        <fullName evidence="9">Cyclic nucleotide-binding domain-containing protein</fullName>
    </recommendedName>
</protein>
<dbReference type="PROSITE" id="PS00888">
    <property type="entry name" value="CNMP_BINDING_1"/>
    <property type="match status" value="1"/>
</dbReference>
<dbReference type="SUPFAM" id="SSF81324">
    <property type="entry name" value="Voltage-gated potassium channels"/>
    <property type="match status" value="1"/>
</dbReference>
<keyword evidence="6" id="KW-0472">Membrane</keyword>
<dbReference type="EMBL" id="JAINUF010000021">
    <property type="protein sequence ID" value="KAJ8335016.1"/>
    <property type="molecule type" value="Genomic_DNA"/>
</dbReference>
<dbReference type="Proteomes" id="UP001152622">
    <property type="component" value="Chromosome 21"/>
</dbReference>
<gene>
    <name evidence="10" type="ORF">SKAU_G00406550</name>
</gene>
<dbReference type="InterPro" id="IPR018488">
    <property type="entry name" value="cNMP-bd_CS"/>
</dbReference>
<dbReference type="SUPFAM" id="SSF51206">
    <property type="entry name" value="cAMP-binding domain-like"/>
    <property type="match status" value="1"/>
</dbReference>
<dbReference type="SMART" id="SM00100">
    <property type="entry name" value="cNMP"/>
    <property type="match status" value="1"/>
</dbReference>
<feature type="region of interest" description="Disordered" evidence="8">
    <location>
        <begin position="674"/>
        <end position="696"/>
    </location>
</feature>
<dbReference type="InterPro" id="IPR000595">
    <property type="entry name" value="cNMP-bd_dom"/>
</dbReference>
<dbReference type="InterPro" id="IPR014710">
    <property type="entry name" value="RmlC-like_jellyroll"/>
</dbReference>
<keyword evidence="7" id="KW-0407">Ion channel</keyword>
<evidence type="ECO:0000256" key="7">
    <source>
        <dbReference type="ARBA" id="ARBA00023286"/>
    </source>
</evidence>
<organism evidence="10 11">
    <name type="scientific">Synaphobranchus kaupii</name>
    <name type="common">Kaup's arrowtooth eel</name>
    <dbReference type="NCBI Taxonomy" id="118154"/>
    <lineage>
        <taxon>Eukaryota</taxon>
        <taxon>Metazoa</taxon>
        <taxon>Chordata</taxon>
        <taxon>Craniata</taxon>
        <taxon>Vertebrata</taxon>
        <taxon>Euteleostomi</taxon>
        <taxon>Actinopterygii</taxon>
        <taxon>Neopterygii</taxon>
        <taxon>Teleostei</taxon>
        <taxon>Anguilliformes</taxon>
        <taxon>Synaphobranchidae</taxon>
        <taxon>Synaphobranchus</taxon>
    </lineage>
</organism>
<evidence type="ECO:0000313" key="11">
    <source>
        <dbReference type="Proteomes" id="UP001152622"/>
    </source>
</evidence>
<dbReference type="Pfam" id="PF00520">
    <property type="entry name" value="Ion_trans"/>
    <property type="match status" value="1"/>
</dbReference>
<feature type="compositionally biased region" description="Low complexity" evidence="8">
    <location>
        <begin position="812"/>
        <end position="836"/>
    </location>
</feature>
<evidence type="ECO:0000256" key="4">
    <source>
        <dbReference type="ARBA" id="ARBA00022989"/>
    </source>
</evidence>
<dbReference type="AlphaFoldDB" id="A0A9Q1EA65"/>
<comment type="subcellular location">
    <subcellularLocation>
        <location evidence="1">Membrane</location>
        <topology evidence="1">Multi-pass membrane protein</topology>
    </subcellularLocation>
</comment>
<evidence type="ECO:0000256" key="5">
    <source>
        <dbReference type="ARBA" id="ARBA00023065"/>
    </source>
</evidence>
<feature type="compositionally biased region" description="Low complexity" evidence="8">
    <location>
        <begin position="552"/>
        <end position="569"/>
    </location>
</feature>
<evidence type="ECO:0000256" key="6">
    <source>
        <dbReference type="ARBA" id="ARBA00023136"/>
    </source>
</evidence>
<comment type="caution">
    <text evidence="10">The sequence shown here is derived from an EMBL/GenBank/DDBJ whole genome shotgun (WGS) entry which is preliminary data.</text>
</comment>
<feature type="region of interest" description="Disordered" evidence="8">
    <location>
        <begin position="608"/>
        <end position="630"/>
    </location>
</feature>
<feature type="region of interest" description="Disordered" evidence="8">
    <location>
        <begin position="503"/>
        <end position="525"/>
    </location>
</feature>
<dbReference type="PROSITE" id="PS50042">
    <property type="entry name" value="CNMP_BINDING_3"/>
    <property type="match status" value="1"/>
</dbReference>
<evidence type="ECO:0000256" key="8">
    <source>
        <dbReference type="SAM" id="MobiDB-lite"/>
    </source>
</evidence>
<keyword evidence="7" id="KW-1071">Ligand-gated ion channel</keyword>
<dbReference type="GO" id="GO:0035725">
    <property type="term" value="P:sodium ion transmembrane transport"/>
    <property type="evidence" value="ECO:0007669"/>
    <property type="project" value="TreeGrafter"/>
</dbReference>
<keyword evidence="2" id="KW-0813">Transport</keyword>
<dbReference type="GO" id="GO:0003254">
    <property type="term" value="P:regulation of membrane depolarization"/>
    <property type="evidence" value="ECO:0007669"/>
    <property type="project" value="TreeGrafter"/>
</dbReference>
<dbReference type="GO" id="GO:0005249">
    <property type="term" value="F:voltage-gated potassium channel activity"/>
    <property type="evidence" value="ECO:0007669"/>
    <property type="project" value="TreeGrafter"/>
</dbReference>
<keyword evidence="5" id="KW-0406">Ion transport</keyword>
<dbReference type="InterPro" id="IPR018490">
    <property type="entry name" value="cNMP-bd_dom_sf"/>
</dbReference>
<proteinExistence type="predicted"/>
<evidence type="ECO:0000313" key="10">
    <source>
        <dbReference type="EMBL" id="KAJ8335016.1"/>
    </source>
</evidence>
<dbReference type="FunFam" id="1.10.287.630:FF:000002">
    <property type="entry name" value="Potassium/sodium hyperpolarization-activated cyclic nucleotide-gated channel 4"/>
    <property type="match status" value="1"/>
</dbReference>
<feature type="compositionally biased region" description="Polar residues" evidence="8">
    <location>
        <begin position="774"/>
        <end position="801"/>
    </location>
</feature>
<dbReference type="GO" id="GO:0030424">
    <property type="term" value="C:axon"/>
    <property type="evidence" value="ECO:0007669"/>
    <property type="project" value="TreeGrafter"/>
</dbReference>
<dbReference type="GO" id="GO:0098855">
    <property type="term" value="C:HCN channel complex"/>
    <property type="evidence" value="ECO:0007669"/>
    <property type="project" value="TreeGrafter"/>
</dbReference>
<sequence>MMGNLIILPVGITFFENENSLLWIIFNVVSDTLFLADLAFNFRTGVLKDDDEIILDPLVIRRHYLRGWFLVDFISSIPVDYIFLVVDLEALMESEVYRTARALRIVRFTKILSLLRLLRLSRLIRYIHQWEEIFHMTYDLASAVVRIVNLIGMMLLLCHWDGCLQFLVPMLQDFPSDCWVAKNQMVNTTWNVQYSYALFKAMSHMLCIGYGAQAPQSMTDVWLTMLSMIVGATCYAMFLGHATTLVQSIDSSRRQYQEKYKQVEEYMSFHKMPSNMRQKIHEYYEHRYQGKMFDEENILGELSEPLKEEIVSFNCRSLVDNMPLFANADPNFVLAVLTKLRFEVFQPGDLIIREGNVGYKMFFIQHGCVSVITCGNKETRLSDGSYFGEICLLTKGRRTANVRADTYCRLYSLSVDSFNEVLEEHPLMRQAFETVAVDRLDRIGQRNSVLLRQASQKAASAGVRVVNNDPVGGTKGGGMGGAAAYGSWDSVFAQTIVKHDTRPDFEPESAHIPTVLGNGSSTHPITDSMVEVTEVQTPLQTAAAPTSLPTAQTDQQQNQEQHPSSGPLSQPQPGPLPKRITPSPLSCFLAGMDGRAGDRALAGEMQTLPASSTSHQQPGRPVPQCSSGLCTDEPESGTHCLAGVTFFPQRPARPLDASSAGPGQQRATELQTLMRPGDEHSQGSPALSGRTQEARELSASQPLLAYRDWVDPQVYRKSSGESLLPTSLLGPSWLSAMGSSGNVQCTSDEPSVSQWLSQVELCVQSQGPPPLNPSTPQCPSQKPDPSSQPTLFSSQPPTSKTLAPGFPQTLHSKPSPQSSSPPSTAQTPPRSRSSQV</sequence>
<dbReference type="CDD" id="cd00038">
    <property type="entry name" value="CAP_ED"/>
    <property type="match status" value="1"/>
</dbReference>
<feature type="compositionally biased region" description="Polar residues" evidence="8">
    <location>
        <begin position="541"/>
        <end position="551"/>
    </location>
</feature>
<name>A0A9Q1EA65_SYNKA</name>
<dbReference type="PANTHER" id="PTHR45689">
    <property type="entry name" value="I[[H]] CHANNEL, ISOFORM E"/>
    <property type="match status" value="1"/>
</dbReference>
<feature type="domain" description="Cyclic nucleotide-binding" evidence="9">
    <location>
        <begin position="324"/>
        <end position="430"/>
    </location>
</feature>
<reference evidence="10" key="1">
    <citation type="journal article" date="2023" name="Science">
        <title>Genome structures resolve the early diversification of teleost fishes.</title>
        <authorList>
            <person name="Parey E."/>
            <person name="Louis A."/>
            <person name="Montfort J."/>
            <person name="Bouchez O."/>
            <person name="Roques C."/>
            <person name="Iampietro C."/>
            <person name="Lluch J."/>
            <person name="Castinel A."/>
            <person name="Donnadieu C."/>
            <person name="Desvignes T."/>
            <person name="Floi Bucao C."/>
            <person name="Jouanno E."/>
            <person name="Wen M."/>
            <person name="Mejri S."/>
            <person name="Dirks R."/>
            <person name="Jansen H."/>
            <person name="Henkel C."/>
            <person name="Chen W.J."/>
            <person name="Zahm M."/>
            <person name="Cabau C."/>
            <person name="Klopp C."/>
            <person name="Thompson A.W."/>
            <person name="Robinson-Rechavi M."/>
            <person name="Braasch I."/>
            <person name="Lecointre G."/>
            <person name="Bobe J."/>
            <person name="Postlethwait J.H."/>
            <person name="Berthelot C."/>
            <person name="Roest Crollius H."/>
            <person name="Guiguen Y."/>
        </authorList>
    </citation>
    <scope>NUCLEOTIDE SEQUENCE</scope>
    <source>
        <strain evidence="10">WJC10195</strain>
    </source>
</reference>
<keyword evidence="11" id="KW-1185">Reference proteome</keyword>
<evidence type="ECO:0000259" key="9">
    <source>
        <dbReference type="PROSITE" id="PS50042"/>
    </source>
</evidence>
<dbReference type="InterPro" id="IPR051413">
    <property type="entry name" value="K/Na_HCN_channel"/>
</dbReference>
<evidence type="ECO:0000256" key="1">
    <source>
        <dbReference type="ARBA" id="ARBA00004141"/>
    </source>
</evidence>
<keyword evidence="4" id="KW-1133">Transmembrane helix</keyword>
<dbReference type="Gene3D" id="1.10.287.630">
    <property type="entry name" value="Helix hairpin bin"/>
    <property type="match status" value="1"/>
</dbReference>
<dbReference type="InterPro" id="IPR005821">
    <property type="entry name" value="Ion_trans_dom"/>
</dbReference>
<accession>A0A9Q1EA65</accession>
<feature type="compositionally biased region" description="Polar residues" evidence="8">
    <location>
        <begin position="608"/>
        <end position="617"/>
    </location>
</feature>
<feature type="region of interest" description="Disordered" evidence="8">
    <location>
        <begin position="764"/>
        <end position="836"/>
    </location>
</feature>
<keyword evidence="3" id="KW-0812">Transmembrane</keyword>
<feature type="region of interest" description="Disordered" evidence="8">
    <location>
        <begin position="541"/>
        <end position="591"/>
    </location>
</feature>